<keyword evidence="3" id="KW-1185">Reference proteome</keyword>
<evidence type="ECO:0000256" key="1">
    <source>
        <dbReference type="SAM" id="MobiDB-lite"/>
    </source>
</evidence>
<gene>
    <name evidence="2" type="ORF">PLEPLA_LOCUS15689</name>
</gene>
<feature type="compositionally biased region" description="Basic and acidic residues" evidence="1">
    <location>
        <begin position="1"/>
        <end position="15"/>
    </location>
</feature>
<evidence type="ECO:0000313" key="3">
    <source>
        <dbReference type="Proteomes" id="UP001153269"/>
    </source>
</evidence>
<organism evidence="2 3">
    <name type="scientific">Pleuronectes platessa</name>
    <name type="common">European plaice</name>
    <dbReference type="NCBI Taxonomy" id="8262"/>
    <lineage>
        <taxon>Eukaryota</taxon>
        <taxon>Metazoa</taxon>
        <taxon>Chordata</taxon>
        <taxon>Craniata</taxon>
        <taxon>Vertebrata</taxon>
        <taxon>Euteleostomi</taxon>
        <taxon>Actinopterygii</taxon>
        <taxon>Neopterygii</taxon>
        <taxon>Teleostei</taxon>
        <taxon>Neoteleostei</taxon>
        <taxon>Acanthomorphata</taxon>
        <taxon>Carangaria</taxon>
        <taxon>Pleuronectiformes</taxon>
        <taxon>Pleuronectoidei</taxon>
        <taxon>Pleuronectidae</taxon>
        <taxon>Pleuronectes</taxon>
    </lineage>
</organism>
<dbReference type="EMBL" id="CADEAL010000994">
    <property type="protein sequence ID" value="CAB1427747.1"/>
    <property type="molecule type" value="Genomic_DNA"/>
</dbReference>
<feature type="region of interest" description="Disordered" evidence="1">
    <location>
        <begin position="55"/>
        <end position="84"/>
    </location>
</feature>
<reference evidence="2" key="1">
    <citation type="submission" date="2020-03" db="EMBL/GenBank/DDBJ databases">
        <authorList>
            <person name="Weist P."/>
        </authorList>
    </citation>
    <scope>NUCLEOTIDE SEQUENCE</scope>
</reference>
<accession>A0A9N7UBU2</accession>
<feature type="non-terminal residue" evidence="2">
    <location>
        <position position="157"/>
    </location>
</feature>
<dbReference type="Proteomes" id="UP001153269">
    <property type="component" value="Unassembled WGS sequence"/>
</dbReference>
<feature type="region of interest" description="Disordered" evidence="1">
    <location>
        <begin position="134"/>
        <end position="157"/>
    </location>
</feature>
<comment type="caution">
    <text evidence="2">The sequence shown here is derived from an EMBL/GenBank/DDBJ whole genome shotgun (WGS) entry which is preliminary data.</text>
</comment>
<name>A0A9N7UBU2_PLEPL</name>
<evidence type="ECO:0000313" key="2">
    <source>
        <dbReference type="EMBL" id="CAB1427747.1"/>
    </source>
</evidence>
<protein>
    <submittedName>
        <fullName evidence="2">Uncharacterized protein</fullName>
    </submittedName>
</protein>
<proteinExistence type="predicted"/>
<sequence>MNREETPLAGVDHHTPLIQKHKSHGRKEKWCAGISPLTDFLALCQPVPLPRPPAFSPARGGEGGLRGYLTNLPDVADPEPELPRCSDHCDREGKHSLSSLLLLLLIHRLLLFLAPPGRGSVRVKRLRGDLRSGCTVEPRGRPRGGYSDTRRRRMLRA</sequence>
<feature type="region of interest" description="Disordered" evidence="1">
    <location>
        <begin position="1"/>
        <end position="22"/>
    </location>
</feature>
<dbReference type="AlphaFoldDB" id="A0A9N7UBU2"/>